<dbReference type="EMBL" id="ATDL01000022">
    <property type="protein sequence ID" value="ERJ57409.1"/>
    <property type="molecule type" value="Genomic_DNA"/>
</dbReference>
<name>U2IXH6_9SPHI</name>
<dbReference type="AlphaFoldDB" id="U2IXH6"/>
<dbReference type="OrthoDB" id="5502211at2"/>
<sequence>MPYQNVFVEFCEQIKSSIDQGTFAKLTFAKTMGDTELKNIYVQLRHLENGAYDFALNLRYKTEEIEQFYPAEEVFTALGTYIRNPFTSVVLFTTEMDLTFKVNKKGAGSLIEQDPTFKHASPAMLEIGKRNPAH</sequence>
<dbReference type="Proteomes" id="UP000016584">
    <property type="component" value="Unassembled WGS sequence"/>
</dbReference>
<gene>
    <name evidence="1" type="ORF">M472_01380</name>
</gene>
<dbReference type="STRING" id="1346330.M472_01380"/>
<proteinExistence type="predicted"/>
<organism evidence="1 2">
    <name type="scientific">Sphingobacterium paucimobilis HER1398</name>
    <dbReference type="NCBI Taxonomy" id="1346330"/>
    <lineage>
        <taxon>Bacteria</taxon>
        <taxon>Pseudomonadati</taxon>
        <taxon>Bacteroidota</taxon>
        <taxon>Sphingobacteriia</taxon>
        <taxon>Sphingobacteriales</taxon>
        <taxon>Sphingobacteriaceae</taxon>
        <taxon>Sphingobacterium</taxon>
    </lineage>
</organism>
<protein>
    <submittedName>
        <fullName evidence="1">Uncharacterized protein</fullName>
    </submittedName>
</protein>
<accession>U2IXH6</accession>
<evidence type="ECO:0000313" key="2">
    <source>
        <dbReference type="Proteomes" id="UP000016584"/>
    </source>
</evidence>
<dbReference type="PATRIC" id="fig|1346330.5.peg.4142"/>
<comment type="caution">
    <text evidence="1">The sequence shown here is derived from an EMBL/GenBank/DDBJ whole genome shotgun (WGS) entry which is preliminary data.</text>
</comment>
<reference evidence="1 2" key="1">
    <citation type="journal article" date="2013" name="Genome Announc.">
        <title>The Draft Genome Sequence of Sphingomonas paucimobilis Strain HER1398 (Proteobacteria), Host to the Giant PAU Phage, Indicates That It Is a Member of the Genus Sphingobacterium (Bacteroidetes).</title>
        <authorList>
            <person name="White R.A.III."/>
            <person name="Suttle C.A."/>
        </authorList>
    </citation>
    <scope>NUCLEOTIDE SEQUENCE [LARGE SCALE GENOMIC DNA]</scope>
    <source>
        <strain evidence="1 2">HER1398</strain>
    </source>
</reference>
<dbReference type="eggNOG" id="COG2890">
    <property type="taxonomic scope" value="Bacteria"/>
</dbReference>
<dbReference type="RefSeq" id="WP_021072141.1">
    <property type="nucleotide sequence ID" value="NZ_ATDL01000022.1"/>
</dbReference>
<evidence type="ECO:0000313" key="1">
    <source>
        <dbReference type="EMBL" id="ERJ57409.1"/>
    </source>
</evidence>
<keyword evidence="2" id="KW-1185">Reference proteome</keyword>